<protein>
    <submittedName>
        <fullName evidence="1">Uncharacterized protein</fullName>
    </submittedName>
</protein>
<reference evidence="1 2" key="1">
    <citation type="journal article" date="2009" name="PLoS ONE">
        <title>Methylobacterium genome sequences: a reference blueprint to investigate microbial metabolism of C1 compounds from natural and industrial sources.</title>
        <authorList>
            <person name="Vuilleumier S."/>
            <person name="Chistoserdova L."/>
            <person name="Lee M.-C."/>
            <person name="Bringel F."/>
            <person name="Lajus A."/>
            <person name="Zhou Y."/>
            <person name="Gourion B."/>
            <person name="Barbe V."/>
            <person name="Chang J."/>
            <person name="Cruveiller S."/>
            <person name="Dossat C."/>
            <person name="Gillett W."/>
            <person name="Gruffaz C."/>
            <person name="Haugen E."/>
            <person name="Hourcade E."/>
            <person name="Levy R."/>
            <person name="Mangenot S."/>
            <person name="Muller E."/>
            <person name="Nadalig T."/>
            <person name="Pagni M."/>
            <person name="Penny C."/>
            <person name="Peyraud R."/>
            <person name="Robinson D.G."/>
            <person name="Roche D."/>
            <person name="Rouy Z."/>
            <person name="Saenampechek C."/>
            <person name="Salvignol G."/>
            <person name="Vallenet D."/>
            <person name="Wu Z."/>
            <person name="Marx C.J."/>
            <person name="Vorholt J.A."/>
            <person name="Olson M.V."/>
            <person name="Kaul R."/>
            <person name="Weissenbach J."/>
            <person name="Medigue C."/>
            <person name="Lidstrom M.E."/>
        </authorList>
    </citation>
    <scope>NUCLEOTIDE SEQUENCE [LARGE SCALE GENOMIC DNA]</scope>
    <source>
        <strain evidence="2">ATCC 14718 / DSM 1338 / JCM 2805 / NCIMB 9133 / AM1</strain>
    </source>
</reference>
<dbReference type="KEGG" id="mea:Mex_1p4358"/>
<sequence>MPWFSASVRDLRAFRVEQWSDFTATVKG</sequence>
<dbReference type="Proteomes" id="UP000009081">
    <property type="component" value="Chromosome"/>
</dbReference>
<dbReference type="Gene3D" id="3.30.70.240">
    <property type="match status" value="1"/>
</dbReference>
<evidence type="ECO:0000313" key="2">
    <source>
        <dbReference type="Proteomes" id="UP000009081"/>
    </source>
</evidence>
<dbReference type="EMBL" id="CP001510">
    <property type="protein sequence ID" value="ACS41991.1"/>
    <property type="molecule type" value="Genomic_DNA"/>
</dbReference>
<proteinExistence type="predicted"/>
<gene>
    <name evidence="1" type="ordered locus">MexAM1_META1p4358</name>
</gene>
<keyword evidence="2" id="KW-1185">Reference proteome</keyword>
<accession>C5B2W1</accession>
<organism evidence="1 2">
    <name type="scientific">Methylorubrum extorquens (strain ATCC 14718 / DSM 1338 / JCM 2805 / NCIMB 9133 / AM1)</name>
    <name type="common">Methylobacterium extorquens</name>
    <dbReference type="NCBI Taxonomy" id="272630"/>
    <lineage>
        <taxon>Bacteria</taxon>
        <taxon>Pseudomonadati</taxon>
        <taxon>Pseudomonadota</taxon>
        <taxon>Alphaproteobacteria</taxon>
        <taxon>Hyphomicrobiales</taxon>
        <taxon>Methylobacteriaceae</taxon>
        <taxon>Methylorubrum</taxon>
    </lineage>
</organism>
<evidence type="ECO:0000313" key="1">
    <source>
        <dbReference type="EMBL" id="ACS41991.1"/>
    </source>
</evidence>
<dbReference type="HOGENOM" id="CLU_3412688_0_0_5"/>
<name>C5B2W1_METEA</name>
<dbReference type="AlphaFoldDB" id="C5B2W1"/>